<reference evidence="2" key="1">
    <citation type="journal article" date="2019" name="Int. J. Syst. Evol. Microbiol.">
        <title>The Global Catalogue of Microorganisms (GCM) 10K type strain sequencing project: providing services to taxonomists for standard genome sequencing and annotation.</title>
        <authorList>
            <consortium name="The Broad Institute Genomics Platform"/>
            <consortium name="The Broad Institute Genome Sequencing Center for Infectious Disease"/>
            <person name="Wu L."/>
            <person name="Ma J."/>
        </authorList>
    </citation>
    <scope>NUCLEOTIDE SEQUENCE [LARGE SCALE GENOMIC DNA]</scope>
    <source>
        <strain evidence="2">CCM 8932</strain>
    </source>
</reference>
<name>A0ABW1R2T0_9LACO</name>
<comment type="caution">
    <text evidence="1">The sequence shown here is derived from an EMBL/GenBank/DDBJ whole genome shotgun (WGS) entry which is preliminary data.</text>
</comment>
<evidence type="ECO:0000313" key="1">
    <source>
        <dbReference type="EMBL" id="MFC6164163.1"/>
    </source>
</evidence>
<keyword evidence="2" id="KW-1185">Reference proteome</keyword>
<proteinExistence type="predicted"/>
<dbReference type="RefSeq" id="WP_137640368.1">
    <property type="nucleotide sequence ID" value="NZ_BJDK01000019.1"/>
</dbReference>
<sequence>MKLRSKIVLLMTPGLLGVGFVVRYRMVNRNYHRQTVKEVIVKQGELVKDKTVHFKILSAETKLTATEAFASVRISVNQIGPGNYGFKHDYPYYDENMWFNIPYGYYSVAKGAEKPHGGLLNMAEMERPGTRMIVMNFRTPIDNYRGRNGTSRFSFLVPQDSNRFIKYSYLLNFES</sequence>
<dbReference type="EMBL" id="JBHSSD010000026">
    <property type="protein sequence ID" value="MFC6164163.1"/>
    <property type="molecule type" value="Genomic_DNA"/>
</dbReference>
<accession>A0ABW1R2T0</accession>
<organism evidence="1 2">
    <name type="scientific">Lactiplantibacillus dongliensis</name>
    <dbReference type="NCBI Taxonomy" id="2559919"/>
    <lineage>
        <taxon>Bacteria</taxon>
        <taxon>Bacillati</taxon>
        <taxon>Bacillota</taxon>
        <taxon>Bacilli</taxon>
        <taxon>Lactobacillales</taxon>
        <taxon>Lactobacillaceae</taxon>
        <taxon>Lactiplantibacillus</taxon>
    </lineage>
</organism>
<dbReference type="Proteomes" id="UP001596253">
    <property type="component" value="Unassembled WGS sequence"/>
</dbReference>
<evidence type="ECO:0008006" key="3">
    <source>
        <dbReference type="Google" id="ProtNLM"/>
    </source>
</evidence>
<evidence type="ECO:0000313" key="2">
    <source>
        <dbReference type="Proteomes" id="UP001596253"/>
    </source>
</evidence>
<gene>
    <name evidence="1" type="ORF">ACFP3T_05705</name>
</gene>
<protein>
    <recommendedName>
        <fullName evidence="3">DUF4352 domain-containing protein</fullName>
    </recommendedName>
</protein>